<dbReference type="GO" id="GO:0043005">
    <property type="term" value="C:neuron projection"/>
    <property type="evidence" value="ECO:0007669"/>
    <property type="project" value="TreeGrafter"/>
</dbReference>
<sequence length="867" mass="100960">MSADSDQHRPSFRFRDKFSRFKNRVKDKIRDKGIKHNVTLFVHHNLTTNDTHDSYSSSSHHGFRDRYHHYKDALKNKTHYESIKHKIKDKIDDTFDLHDNKTYPKGFYDSLFSPETENDVYLQTALICLWVIALLCIIPTIIVIFLPARKKTRTTTSTNMIFFHVFLCELCYLTYILLAMINVGKDFRLGSLFCDIANYGMYVTIPIMQFALLFLSIERLSKHFDLSMTCLKIFTKPYLIQLILCIIWIVLIALLVTFMFIKKQFSFNFIKDKAYSLAPPIVGDVVHKLASRRHHCSIDGRLSSILKAVLIILFILLIVKPILFSLGFNLLSPFCCRGKRKESEKQGDRRTTTLVTIFLLLNLFFSFPFYFVSMFNNILTRIDSTKDTFSLVLKICFILRIANIIFECLAFYIFERNSWNLLSKLFYYITCKKFESFKSLSDDDTMYTKDPAVIAFINNTRRESNEDDDDNDDDDDDDDGVKIKKKQITTKKSKKPVKSRPKADEEDEDEDEDDGAFTKRKKKPSVTKSEETEDESDDTKLVKKRAKKSRKQVSYDDDDDDDSTKRTTTTIKRKSRTKETTVDDNEEDDGESDQEEEEEQTTTTVSRRKARPKSKEEDDEDELAIIKRKSDLKIEEEDDDDDDGVPMNTRRKSRQKNKEEDDNAAPSKIKRNSRIKINNDDEEEEEEEEKTPPTTKRRSRAKFENDIEEETVKKPKSQVHTTVTRQEKTIRKPKTKSHHDDGDIRRPNERSTSATTHRHTDTKRHSVKRASTPAESDAEKGSIVSHTSATNIKPVKTKAHSSSTEQKRTRTASTNPKRSHHRTESSPTSRPKTENHHHHHHHTSTVKKKKHSKEDSRTRILKMSDEV</sequence>
<evidence type="ECO:0000256" key="9">
    <source>
        <dbReference type="SAM" id="MobiDB-lite"/>
    </source>
</evidence>
<evidence type="ECO:0000259" key="11">
    <source>
        <dbReference type="PROSITE" id="PS50262"/>
    </source>
</evidence>
<feature type="transmembrane region" description="Helical" evidence="10">
    <location>
        <begin position="352"/>
        <end position="371"/>
    </location>
</feature>
<dbReference type="GO" id="GO:0005886">
    <property type="term" value="C:plasma membrane"/>
    <property type="evidence" value="ECO:0007669"/>
    <property type="project" value="UniProtKB-SubCell"/>
</dbReference>
<keyword evidence="6 10" id="KW-0472">Membrane</keyword>
<evidence type="ECO:0000256" key="6">
    <source>
        <dbReference type="ARBA" id="ARBA00023136"/>
    </source>
</evidence>
<evidence type="ECO:0000313" key="12">
    <source>
        <dbReference type="EMBL" id="CAF1192982.1"/>
    </source>
</evidence>
<keyword evidence="7" id="KW-0675">Receptor</keyword>
<gene>
    <name evidence="12" type="ORF">XAT740_LOCUS23228</name>
</gene>
<dbReference type="SUPFAM" id="SSF81321">
    <property type="entry name" value="Family A G protein-coupled receptor-like"/>
    <property type="match status" value="1"/>
</dbReference>
<dbReference type="PANTHER" id="PTHR24229:SF40">
    <property type="entry name" value="ALLATOSTATIN C RECEPTOR 1-RELATED"/>
    <property type="match status" value="1"/>
</dbReference>
<dbReference type="EMBL" id="CAJNOR010001746">
    <property type="protein sequence ID" value="CAF1192982.1"/>
    <property type="molecule type" value="Genomic_DNA"/>
</dbReference>
<keyword evidence="13" id="KW-1185">Reference proteome</keyword>
<feature type="compositionally biased region" description="Acidic residues" evidence="9">
    <location>
        <begin position="504"/>
        <end position="515"/>
    </location>
</feature>
<evidence type="ECO:0000256" key="8">
    <source>
        <dbReference type="ARBA" id="ARBA00023224"/>
    </source>
</evidence>
<dbReference type="Proteomes" id="UP000663828">
    <property type="component" value="Unassembled WGS sequence"/>
</dbReference>
<evidence type="ECO:0000256" key="10">
    <source>
        <dbReference type="SAM" id="Phobius"/>
    </source>
</evidence>
<feature type="compositionally biased region" description="Acidic residues" evidence="9">
    <location>
        <begin position="465"/>
        <end position="479"/>
    </location>
</feature>
<organism evidence="12 13">
    <name type="scientific">Adineta ricciae</name>
    <name type="common">Rotifer</name>
    <dbReference type="NCBI Taxonomy" id="249248"/>
    <lineage>
        <taxon>Eukaryota</taxon>
        <taxon>Metazoa</taxon>
        <taxon>Spiralia</taxon>
        <taxon>Gnathifera</taxon>
        <taxon>Rotifera</taxon>
        <taxon>Eurotatoria</taxon>
        <taxon>Bdelloidea</taxon>
        <taxon>Adinetida</taxon>
        <taxon>Adinetidae</taxon>
        <taxon>Adineta</taxon>
    </lineage>
</organism>
<feature type="compositionally biased region" description="Acidic residues" evidence="9">
    <location>
        <begin position="582"/>
        <end position="600"/>
    </location>
</feature>
<dbReference type="PROSITE" id="PS50262">
    <property type="entry name" value="G_PROTEIN_RECEP_F1_2"/>
    <property type="match status" value="1"/>
</dbReference>
<comment type="caution">
    <text evidence="12">The sequence shown here is derived from an EMBL/GenBank/DDBJ whole genome shotgun (WGS) entry which is preliminary data.</text>
</comment>
<dbReference type="AlphaFoldDB" id="A0A814VNB5"/>
<keyword evidence="3 10" id="KW-0812">Transmembrane</keyword>
<keyword evidence="5" id="KW-0297">G-protein coupled receptor</keyword>
<feature type="compositionally biased region" description="Basic and acidic residues" evidence="9">
    <location>
        <begin position="738"/>
        <end position="749"/>
    </location>
</feature>
<keyword evidence="8" id="KW-0807">Transducer</keyword>
<feature type="domain" description="G-protein coupled receptors family 1 profile" evidence="11">
    <location>
        <begin position="139"/>
        <end position="411"/>
    </location>
</feature>
<feature type="compositionally biased region" description="Basic and acidic residues" evidence="9">
    <location>
        <begin position="701"/>
        <end position="713"/>
    </location>
</feature>
<reference evidence="12" key="1">
    <citation type="submission" date="2021-02" db="EMBL/GenBank/DDBJ databases">
        <authorList>
            <person name="Nowell W R."/>
        </authorList>
    </citation>
    <scope>NUCLEOTIDE SEQUENCE</scope>
</reference>
<dbReference type="InterPro" id="IPR017452">
    <property type="entry name" value="GPCR_Rhodpsn_7TM"/>
</dbReference>
<feature type="compositionally biased region" description="Acidic residues" evidence="9">
    <location>
        <begin position="634"/>
        <end position="644"/>
    </location>
</feature>
<evidence type="ECO:0000313" key="13">
    <source>
        <dbReference type="Proteomes" id="UP000663828"/>
    </source>
</evidence>
<feature type="compositionally biased region" description="Basic residues" evidence="9">
    <location>
        <begin position="835"/>
        <end position="851"/>
    </location>
</feature>
<keyword evidence="2" id="KW-1003">Cell membrane</keyword>
<evidence type="ECO:0000256" key="7">
    <source>
        <dbReference type="ARBA" id="ARBA00023170"/>
    </source>
</evidence>
<accession>A0A814VNB5</accession>
<keyword evidence="4 10" id="KW-1133">Transmembrane helix</keyword>
<feature type="compositionally biased region" description="Basic residues" evidence="9">
    <location>
        <begin position="542"/>
        <end position="551"/>
    </location>
</feature>
<feature type="compositionally biased region" description="Basic and acidic residues" evidence="9">
    <location>
        <begin position="624"/>
        <end position="633"/>
    </location>
</feature>
<dbReference type="PANTHER" id="PTHR24229">
    <property type="entry name" value="NEUROPEPTIDES RECEPTOR"/>
    <property type="match status" value="1"/>
</dbReference>
<feature type="compositionally biased region" description="Basic and acidic residues" evidence="9">
    <location>
        <begin position="852"/>
        <end position="867"/>
    </location>
</feature>
<feature type="transmembrane region" description="Helical" evidence="10">
    <location>
        <begin position="308"/>
        <end position="331"/>
    </location>
</feature>
<evidence type="ECO:0000256" key="1">
    <source>
        <dbReference type="ARBA" id="ARBA00004651"/>
    </source>
</evidence>
<evidence type="ECO:0000256" key="5">
    <source>
        <dbReference type="ARBA" id="ARBA00023040"/>
    </source>
</evidence>
<feature type="transmembrane region" description="Helical" evidence="10">
    <location>
        <begin position="120"/>
        <end position="148"/>
    </location>
</feature>
<feature type="region of interest" description="Disordered" evidence="9">
    <location>
        <begin position="463"/>
        <end position="482"/>
    </location>
</feature>
<protein>
    <recommendedName>
        <fullName evidence="11">G-protein coupled receptors family 1 profile domain-containing protein</fullName>
    </recommendedName>
</protein>
<feature type="compositionally biased region" description="Basic residues" evidence="9">
    <location>
        <begin position="490"/>
        <end position="500"/>
    </location>
</feature>
<evidence type="ECO:0000256" key="4">
    <source>
        <dbReference type="ARBA" id="ARBA00022989"/>
    </source>
</evidence>
<feature type="transmembrane region" description="Helical" evidence="10">
    <location>
        <begin position="196"/>
        <end position="217"/>
    </location>
</feature>
<evidence type="ECO:0000256" key="2">
    <source>
        <dbReference type="ARBA" id="ARBA00022475"/>
    </source>
</evidence>
<feature type="region of interest" description="Disordered" evidence="9">
    <location>
        <begin position="490"/>
        <end position="867"/>
    </location>
</feature>
<feature type="transmembrane region" description="Helical" evidence="10">
    <location>
        <begin position="238"/>
        <end position="261"/>
    </location>
</feature>
<dbReference type="Gene3D" id="1.20.1070.10">
    <property type="entry name" value="Rhodopsin 7-helix transmembrane proteins"/>
    <property type="match status" value="1"/>
</dbReference>
<feature type="compositionally biased region" description="Basic residues" evidence="9">
    <location>
        <begin position="756"/>
        <end position="768"/>
    </location>
</feature>
<dbReference type="GO" id="GO:0042277">
    <property type="term" value="F:peptide binding"/>
    <property type="evidence" value="ECO:0007669"/>
    <property type="project" value="TreeGrafter"/>
</dbReference>
<feature type="transmembrane region" description="Helical" evidence="10">
    <location>
        <begin position="160"/>
        <end position="184"/>
    </location>
</feature>
<feature type="compositionally biased region" description="Acidic residues" evidence="9">
    <location>
        <begin position="680"/>
        <end position="689"/>
    </location>
</feature>
<dbReference type="GO" id="GO:0004930">
    <property type="term" value="F:G protein-coupled receptor activity"/>
    <property type="evidence" value="ECO:0007669"/>
    <property type="project" value="UniProtKB-KW"/>
</dbReference>
<name>A0A814VNB5_ADIRI</name>
<proteinExistence type="predicted"/>
<evidence type="ECO:0000256" key="3">
    <source>
        <dbReference type="ARBA" id="ARBA00022692"/>
    </source>
</evidence>
<comment type="subcellular location">
    <subcellularLocation>
        <location evidence="1">Cell membrane</location>
        <topology evidence="1">Multi-pass membrane protein</topology>
    </subcellularLocation>
</comment>